<protein>
    <submittedName>
        <fullName evidence="5">UDP-glycosyltransferase 89B1</fullName>
    </submittedName>
</protein>
<evidence type="ECO:0000256" key="2">
    <source>
        <dbReference type="ARBA" id="ARBA00022679"/>
    </source>
</evidence>
<feature type="region of interest" description="Disordered" evidence="3">
    <location>
        <begin position="167"/>
        <end position="186"/>
    </location>
</feature>
<evidence type="ECO:0000313" key="4">
    <source>
        <dbReference type="EMBL" id="KAJ6829584.1"/>
    </source>
</evidence>
<dbReference type="AlphaFoldDB" id="A0AAX6HSP0"/>
<dbReference type="SUPFAM" id="SSF53756">
    <property type="entry name" value="UDP-Glycosyltransferase/glycogen phosphorylase"/>
    <property type="match status" value="1"/>
</dbReference>
<dbReference type="Proteomes" id="UP001140949">
    <property type="component" value="Unassembled WGS sequence"/>
</dbReference>
<comment type="caution">
    <text evidence="5">The sequence shown here is derived from an EMBL/GenBank/DDBJ whole genome shotgun (WGS) entry which is preliminary data.</text>
</comment>
<evidence type="ECO:0000313" key="5">
    <source>
        <dbReference type="EMBL" id="KAJ6844086.1"/>
    </source>
</evidence>
<dbReference type="EMBL" id="JANAVB010018363">
    <property type="protein sequence ID" value="KAJ6829584.1"/>
    <property type="molecule type" value="Genomic_DNA"/>
</dbReference>
<comment type="similarity">
    <text evidence="1">Belongs to the UDP-glycosyltransferase family.</text>
</comment>
<feature type="compositionally biased region" description="Polar residues" evidence="3">
    <location>
        <begin position="170"/>
        <end position="186"/>
    </location>
</feature>
<proteinExistence type="inferred from homology"/>
<name>A0AAX6HSP0_IRIPA</name>
<evidence type="ECO:0000256" key="3">
    <source>
        <dbReference type="SAM" id="MobiDB-lite"/>
    </source>
</evidence>
<gene>
    <name evidence="5" type="ORF">M6B38_294830</name>
    <name evidence="4" type="ORF">M6B38_357410</name>
</gene>
<keyword evidence="2" id="KW-0808">Transferase</keyword>
<organism evidence="5 6">
    <name type="scientific">Iris pallida</name>
    <name type="common">Sweet iris</name>
    <dbReference type="NCBI Taxonomy" id="29817"/>
    <lineage>
        <taxon>Eukaryota</taxon>
        <taxon>Viridiplantae</taxon>
        <taxon>Streptophyta</taxon>
        <taxon>Embryophyta</taxon>
        <taxon>Tracheophyta</taxon>
        <taxon>Spermatophyta</taxon>
        <taxon>Magnoliopsida</taxon>
        <taxon>Liliopsida</taxon>
        <taxon>Asparagales</taxon>
        <taxon>Iridaceae</taxon>
        <taxon>Iridoideae</taxon>
        <taxon>Irideae</taxon>
        <taxon>Iris</taxon>
    </lineage>
</organism>
<dbReference type="FunFam" id="3.40.50.2000:FF:000060">
    <property type="entry name" value="Glycosyltransferase"/>
    <property type="match status" value="1"/>
</dbReference>
<evidence type="ECO:0000313" key="6">
    <source>
        <dbReference type="Proteomes" id="UP001140949"/>
    </source>
</evidence>
<dbReference type="PANTHER" id="PTHR48047">
    <property type="entry name" value="GLYCOSYLTRANSFERASE"/>
    <property type="match status" value="1"/>
</dbReference>
<keyword evidence="6" id="KW-1185">Reference proteome</keyword>
<dbReference type="CDD" id="cd03784">
    <property type="entry name" value="GT1_Gtf-like"/>
    <property type="match status" value="1"/>
</dbReference>
<dbReference type="PANTHER" id="PTHR48047:SF8">
    <property type="entry name" value="FLAVONOL 3-O-GLUCOSYLTRANSFERASE UGT89B1"/>
    <property type="match status" value="1"/>
</dbReference>
<dbReference type="Pfam" id="PF00201">
    <property type="entry name" value="UDPGT"/>
    <property type="match status" value="1"/>
</dbReference>
<dbReference type="EMBL" id="JANAVB010006795">
    <property type="protein sequence ID" value="KAJ6844086.1"/>
    <property type="molecule type" value="Genomic_DNA"/>
</dbReference>
<reference evidence="5" key="2">
    <citation type="submission" date="2023-04" db="EMBL/GenBank/DDBJ databases">
        <authorList>
            <person name="Bruccoleri R.E."/>
            <person name="Oakeley E.J."/>
            <person name="Faust A.-M."/>
            <person name="Dessus-Babus S."/>
            <person name="Altorfer M."/>
            <person name="Burckhardt D."/>
            <person name="Oertli M."/>
            <person name="Naumann U."/>
            <person name="Petersen F."/>
            <person name="Wong J."/>
        </authorList>
    </citation>
    <scope>NUCLEOTIDE SEQUENCE</scope>
    <source>
        <strain evidence="5">GSM-AAB239-AS_SAM_17_03QT</strain>
        <tissue evidence="5">Leaf</tissue>
    </source>
</reference>
<accession>A0AAX6HSP0</accession>
<evidence type="ECO:0000256" key="1">
    <source>
        <dbReference type="ARBA" id="ARBA00009995"/>
    </source>
</evidence>
<sequence length="474" mass="52078">MTNSELGERGRRKPHILVIPFPTQGHMLPLLDLTQRISSLDAFAITVVTTPKNLPYLSPLLSASPSSVKPLLLPFPAHPLLPAGTENYKDIPIPTTPLFRAFNHALASLRSPLLRWANSPATSSPPDAIISDFFLGWTNGLARDLAIPRVTFSPSSAMTLAVNHHRWAKTNPNPNPNSTDHHTSSSPCIQLSQLSQLKRGYVEGSPITEFIREGFLADVESWGLVFNSFRGLEGPYLDHLKRELGHERVWAVGPVSLLGEPAGERGGPSSVSPAEVMSWLDGRERGSVVYVCFGSQCGLNQEQASVVATALEDSMIHFVWSMKETAVAPEGFEERTKGRGLVIKGWAPQVQVLHHDSVGSFMTHCGWNSVLEAVTTGVTMLLWPMSSDQFYNATLLENERVGIRVYEGNDGVPDLEVLTRVLNDMVRKNGEEKHKKAKELGKVAREAVKEGGSSSRDLDDLVESLKKEIMLCKQ</sequence>
<reference evidence="5" key="1">
    <citation type="journal article" date="2023" name="GigaByte">
        <title>Genome assembly of the bearded iris, Iris pallida Lam.</title>
        <authorList>
            <person name="Bruccoleri R.E."/>
            <person name="Oakeley E.J."/>
            <person name="Faust A.M.E."/>
            <person name="Altorfer M."/>
            <person name="Dessus-Babus S."/>
            <person name="Burckhardt D."/>
            <person name="Oertli M."/>
            <person name="Naumann U."/>
            <person name="Petersen F."/>
            <person name="Wong J."/>
        </authorList>
    </citation>
    <scope>NUCLEOTIDE SEQUENCE</scope>
    <source>
        <strain evidence="5">GSM-AAB239-AS_SAM_17_03QT</strain>
    </source>
</reference>
<dbReference type="Gene3D" id="3.40.50.2000">
    <property type="entry name" value="Glycogen Phosphorylase B"/>
    <property type="match status" value="2"/>
</dbReference>
<dbReference type="InterPro" id="IPR002213">
    <property type="entry name" value="UDP_glucos_trans"/>
</dbReference>
<dbReference type="GO" id="GO:0035251">
    <property type="term" value="F:UDP-glucosyltransferase activity"/>
    <property type="evidence" value="ECO:0007669"/>
    <property type="project" value="TreeGrafter"/>
</dbReference>